<name>A0A485KDB7_9STRA</name>
<evidence type="ECO:0000313" key="1">
    <source>
        <dbReference type="EMBL" id="KAF0715897.1"/>
    </source>
</evidence>
<dbReference type="OrthoDB" id="66076at2759"/>
<evidence type="ECO:0000313" key="2">
    <source>
        <dbReference type="EMBL" id="VFT80295.1"/>
    </source>
</evidence>
<dbReference type="EMBL" id="VJMH01000503">
    <property type="protein sequence ID" value="KAF0715897.1"/>
    <property type="molecule type" value="Genomic_DNA"/>
</dbReference>
<keyword evidence="3" id="KW-1185">Reference proteome</keyword>
<organism evidence="2 3">
    <name type="scientific">Aphanomyces stellatus</name>
    <dbReference type="NCBI Taxonomy" id="120398"/>
    <lineage>
        <taxon>Eukaryota</taxon>
        <taxon>Sar</taxon>
        <taxon>Stramenopiles</taxon>
        <taxon>Oomycota</taxon>
        <taxon>Saprolegniomycetes</taxon>
        <taxon>Saprolegniales</taxon>
        <taxon>Verrucalvaceae</taxon>
        <taxon>Aphanomyces</taxon>
    </lineage>
</organism>
<accession>A0A485KDB7</accession>
<reference evidence="1" key="2">
    <citation type="submission" date="2019-06" db="EMBL/GenBank/DDBJ databases">
        <title>Genomics analysis of Aphanomyces spp. identifies a new class of oomycete effector associated with host adaptation.</title>
        <authorList>
            <person name="Gaulin E."/>
        </authorList>
    </citation>
    <scope>NUCLEOTIDE SEQUENCE</scope>
    <source>
        <strain evidence="1">CBS 578.67</strain>
    </source>
</reference>
<evidence type="ECO:0000313" key="3">
    <source>
        <dbReference type="Proteomes" id="UP000332933"/>
    </source>
</evidence>
<dbReference type="EMBL" id="CAADRA010000503">
    <property type="protein sequence ID" value="VFT80295.1"/>
    <property type="molecule type" value="Genomic_DNA"/>
</dbReference>
<dbReference type="AlphaFoldDB" id="A0A485KDB7"/>
<proteinExistence type="predicted"/>
<dbReference type="Proteomes" id="UP000332933">
    <property type="component" value="Unassembled WGS sequence"/>
</dbReference>
<sequence>MWPAHPAGGLCGSESILQLPLNRYSYMMLMDTRKRPHPDSTTNNSFAIKQAKMQASSFPTMSAAAPAPVTAPTTTSSPVDHIPKALLCVLQLQSRTLDRFRANGDWATARNLLVKTELTRRVVVQERRKSLVRRGNAAAPGPMVRVAATLKRVSFSGVVHAQDAIEMDRSMQHVEAISPEEALMVKTMGLQAVPLGNFSEFW</sequence>
<gene>
    <name evidence="2" type="primary">Aste57867_3119</name>
    <name evidence="1" type="ORF">As57867_003110</name>
    <name evidence="2" type="ORF">ASTE57867_3119</name>
</gene>
<reference evidence="2 3" key="1">
    <citation type="submission" date="2019-03" db="EMBL/GenBank/DDBJ databases">
        <authorList>
            <person name="Gaulin E."/>
            <person name="Dumas B."/>
        </authorList>
    </citation>
    <scope>NUCLEOTIDE SEQUENCE [LARGE SCALE GENOMIC DNA]</scope>
    <source>
        <strain evidence="2">CBS 568.67</strain>
    </source>
</reference>
<protein>
    <submittedName>
        <fullName evidence="2">Aste57867_3119 protein</fullName>
    </submittedName>
</protein>